<accession>A0A1S1C586</accession>
<dbReference type="InterPro" id="IPR009778">
    <property type="entry name" value="ROF"/>
</dbReference>
<dbReference type="eggNOG" id="COG4568">
    <property type="taxonomic scope" value="Bacteria"/>
</dbReference>
<dbReference type="Pfam" id="PF07073">
    <property type="entry name" value="ROF"/>
    <property type="match status" value="1"/>
</dbReference>
<dbReference type="InterPro" id="IPR038626">
    <property type="entry name" value="Rof-like_sf"/>
</dbReference>
<dbReference type="Proteomes" id="UP000194857">
    <property type="component" value="Unassembled WGS sequence"/>
</dbReference>
<evidence type="ECO:0000313" key="3">
    <source>
        <dbReference type="EMBL" id="RPM06635.1"/>
    </source>
</evidence>
<reference evidence="2" key="1">
    <citation type="submission" date="2017-05" db="EMBL/GenBank/DDBJ databases">
        <authorList>
            <person name="Song R."/>
            <person name="Chenine A.L."/>
            <person name="Ruprecht R.M."/>
        </authorList>
    </citation>
    <scope>NUCLEOTIDE SEQUENCE [LARGE SCALE GENOMIC DNA]</scope>
    <source>
        <strain evidence="2">S567_C10_BS</strain>
    </source>
</reference>
<dbReference type="EMBL" id="WOAD01000015">
    <property type="protein sequence ID" value="MUI37026.1"/>
    <property type="molecule type" value="Genomic_DNA"/>
</dbReference>
<dbReference type="EMBL" id="CP136986">
    <property type="protein sequence ID" value="WOS76041.1"/>
    <property type="molecule type" value="Genomic_DNA"/>
</dbReference>
<reference evidence="3 6" key="4">
    <citation type="submission" date="2019-01" db="EMBL/GenBank/DDBJ databases">
        <title>The Pseudomonas aeruginosa pan-genome provides new insights on its population structure, horizontal gene transfer and pathogenicity.</title>
        <authorList>
            <person name="Freschi L."/>
            <person name="Vincent A.T."/>
            <person name="Jeukens J."/>
            <person name="Emond-Rheault J.-G."/>
            <person name="Kukavica-Ibrulj I."/>
            <person name="Dupont M.-J."/>
            <person name="Charette S.J."/>
            <person name="Boyle B."/>
            <person name="Levesque R.C."/>
        </authorList>
    </citation>
    <scope>NUCLEOTIDE SEQUENCE [LARGE SCALE GENOMIC DNA]</scope>
    <source>
        <strain evidence="3 6">PA-W36</strain>
    </source>
</reference>
<dbReference type="EMBL" id="NFFZ01000005">
    <property type="protein sequence ID" value="OTI62209.1"/>
    <property type="molecule type" value="Genomic_DNA"/>
</dbReference>
<dbReference type="EMBL" id="NSNE01000022">
    <property type="protein sequence ID" value="RPM06635.1"/>
    <property type="molecule type" value="Genomic_DNA"/>
</dbReference>
<accession>A0A080VH58</accession>
<dbReference type="InterPro" id="IPR023534">
    <property type="entry name" value="Rof/RNase_P-like"/>
</dbReference>
<dbReference type="AlphaFoldDB" id="A0A080VH58"/>
<evidence type="ECO:0000313" key="6">
    <source>
        <dbReference type="Proteomes" id="UP000284767"/>
    </source>
</evidence>
<protein>
    <submittedName>
        <fullName evidence="4">Rho-binding antiterminator</fullName>
    </submittedName>
    <submittedName>
        <fullName evidence="2">Transcriptional antiterminator</fullName>
    </submittedName>
</protein>
<proteinExistence type="predicted"/>
<dbReference type="SUPFAM" id="SSF101744">
    <property type="entry name" value="Rof/RNase P subunit-like"/>
    <property type="match status" value="1"/>
</dbReference>
<dbReference type="Gene3D" id="2.30.30.400">
    <property type="entry name" value="Rof-like"/>
    <property type="match status" value="1"/>
</dbReference>
<reference evidence="4" key="6">
    <citation type="submission" date="2023-06" db="EMBL/GenBank/DDBJ databases">
        <authorList>
            <consortium name="Clinical and Environmental Microbiology Branch: Whole genome sequencing antimicrobial resistance pathogens in the healthcare setting"/>
        </authorList>
    </citation>
    <scope>NUCLEOTIDE SEQUENCE</scope>
    <source>
        <strain evidence="4">2021CK-01020</strain>
    </source>
</reference>
<dbReference type="Proteomes" id="UP000284767">
    <property type="component" value="Unassembled WGS sequence"/>
</dbReference>
<evidence type="ECO:0000313" key="1">
    <source>
        <dbReference type="EMBL" id="MUI37026.1"/>
    </source>
</evidence>
<dbReference type="Proteomes" id="UP000433532">
    <property type="component" value="Unassembled WGS sequence"/>
</dbReference>
<sequence length="108" mass="12100">MDSYHPIACDLHDYLEIACLYRYRLLLELEDGVRFEAEARTTHTRAVRPGGGKEEYLEVAVEGATLLLRLDRLLAITALTEAALFGRIRLREEACSRASGMPPSHLGN</sequence>
<name>A0A080VH58_PSEAI</name>
<reference evidence="1 7" key="5">
    <citation type="submission" date="2019-11" db="EMBL/GenBank/DDBJ databases">
        <title>Genomes of ocular Pseudomonas aeruginosa isolates.</title>
        <authorList>
            <person name="Khan M."/>
            <person name="Rice S.A."/>
            <person name="Willcox M.D.P."/>
            <person name="Stapleton F."/>
        </authorList>
    </citation>
    <scope>NUCLEOTIDE SEQUENCE [LARGE SCALE GENOMIC DNA]</scope>
    <source>
        <strain evidence="1 7">PA221</strain>
    </source>
</reference>
<dbReference type="KEGG" id="paeb:NCGM1900_1778"/>
<reference evidence="5" key="2">
    <citation type="submission" date="2017-05" db="EMBL/GenBank/DDBJ databases">
        <authorList>
            <person name="Giani T."/>
            <person name="Arena F."/>
            <person name="Pollini S."/>
            <person name="Di Pilato V."/>
            <person name="D'Andrea M.M."/>
            <person name="Henrici De Angelis L."/>
            <person name="Bassetti M."/>
            <person name="Rossolini G.M."/>
        </authorList>
    </citation>
    <scope>NUCLEOTIDE SEQUENCE [LARGE SCALE GENOMIC DNA]</scope>
    <source>
        <strain evidence="5">S567_C10_BS</strain>
    </source>
</reference>
<dbReference type="RefSeq" id="WP_003086055.1">
    <property type="nucleotide sequence ID" value="NZ_AP014622.1"/>
</dbReference>
<evidence type="ECO:0000313" key="7">
    <source>
        <dbReference type="Proteomes" id="UP000433532"/>
    </source>
</evidence>
<reference evidence="3 6" key="3">
    <citation type="submission" date="2017-08" db="EMBL/GenBank/DDBJ databases">
        <authorList>
            <person name="Feschi L."/>
            <person name="Jeukens J."/>
            <person name="Emond-Rheault J.-G."/>
            <person name="Kukavica-Ibrulj I."/>
            <person name="Boyle B."/>
            <person name="Levesque R.C."/>
        </authorList>
    </citation>
    <scope>NUCLEOTIDE SEQUENCE [LARGE SCALE GENOMIC DNA]</scope>
    <source>
        <strain evidence="3 6">PA-W36</strain>
    </source>
</reference>
<dbReference type="Proteomes" id="UP001297540">
    <property type="component" value="Chromosome"/>
</dbReference>
<evidence type="ECO:0000313" key="5">
    <source>
        <dbReference type="Proteomes" id="UP000194857"/>
    </source>
</evidence>
<organism evidence="2 5">
    <name type="scientific">Pseudomonas aeruginosa</name>
    <dbReference type="NCBI Taxonomy" id="287"/>
    <lineage>
        <taxon>Bacteria</taxon>
        <taxon>Pseudomonadati</taxon>
        <taxon>Pseudomonadota</taxon>
        <taxon>Gammaproteobacteria</taxon>
        <taxon>Pseudomonadales</taxon>
        <taxon>Pseudomonadaceae</taxon>
        <taxon>Pseudomonas</taxon>
    </lineage>
</organism>
<gene>
    <name evidence="2" type="ORF">CAZ10_11570</name>
    <name evidence="1" type="ORF">GNQ48_18650</name>
    <name evidence="3" type="ORF">IPC1295_27820</name>
    <name evidence="4" type="ORF">L4V69_26540</name>
</gene>
<reference evidence="4" key="7">
    <citation type="submission" date="2023-10" db="EMBL/GenBank/DDBJ databases">
        <title>Pathogen: clinical or host-associated sample.</title>
        <authorList>
            <person name="Hergert J."/>
            <person name="Casey R."/>
            <person name="Wagner J."/>
            <person name="Young E.L."/>
            <person name="Oakeson K.F."/>
        </authorList>
    </citation>
    <scope>NUCLEOTIDE SEQUENCE</scope>
    <source>
        <strain evidence="4">2021CK-01020</strain>
    </source>
</reference>
<evidence type="ECO:0000313" key="2">
    <source>
        <dbReference type="EMBL" id="OTI62209.1"/>
    </source>
</evidence>
<evidence type="ECO:0000313" key="4">
    <source>
        <dbReference type="EMBL" id="WOS76041.1"/>
    </source>
</evidence>